<reference evidence="1 2" key="1">
    <citation type="journal article" date="2018" name="J. Microbiol.">
        <title>Baekduia soli gen. nov., sp. nov., a novel bacterium isolated from the soil of Baekdu Mountain and proposal of a novel family name, Baekduiaceae fam. nov.</title>
        <authorList>
            <person name="An D.S."/>
            <person name="Siddiqi M.Z."/>
            <person name="Kim K.H."/>
            <person name="Yu H.S."/>
            <person name="Im W.T."/>
        </authorList>
    </citation>
    <scope>NUCLEOTIDE SEQUENCE [LARGE SCALE GENOMIC DNA]</scope>
    <source>
        <strain evidence="1 2">BR7-21</strain>
    </source>
</reference>
<organism evidence="1 2">
    <name type="scientific">Baekduia soli</name>
    <dbReference type="NCBI Taxonomy" id="496014"/>
    <lineage>
        <taxon>Bacteria</taxon>
        <taxon>Bacillati</taxon>
        <taxon>Actinomycetota</taxon>
        <taxon>Thermoleophilia</taxon>
        <taxon>Solirubrobacterales</taxon>
        <taxon>Baekduiaceae</taxon>
        <taxon>Baekduia</taxon>
    </lineage>
</organism>
<dbReference type="Proteomes" id="UP000321805">
    <property type="component" value="Chromosome"/>
</dbReference>
<dbReference type="OrthoDB" id="3173376at2"/>
<evidence type="ECO:0000313" key="2">
    <source>
        <dbReference type="Proteomes" id="UP000321805"/>
    </source>
</evidence>
<proteinExistence type="predicted"/>
<dbReference type="SUPFAM" id="SSF48498">
    <property type="entry name" value="Tetracyclin repressor-like, C-terminal domain"/>
    <property type="match status" value="1"/>
</dbReference>
<accession>A0A5B8U6U8</accession>
<name>A0A5B8U6U8_9ACTN</name>
<protein>
    <submittedName>
        <fullName evidence="1">WHG domain-containing protein</fullName>
    </submittedName>
</protein>
<dbReference type="RefSeq" id="WP_146920450.1">
    <property type="nucleotide sequence ID" value="NZ_CP042430.1"/>
</dbReference>
<dbReference type="InterPro" id="IPR036271">
    <property type="entry name" value="Tet_transcr_reg_TetR-rel_C_sf"/>
</dbReference>
<dbReference type="EMBL" id="CP042430">
    <property type="protein sequence ID" value="QEC48661.1"/>
    <property type="molecule type" value="Genomic_DNA"/>
</dbReference>
<dbReference type="Gene3D" id="1.10.357.10">
    <property type="entry name" value="Tetracycline Repressor, domain 2"/>
    <property type="match status" value="1"/>
</dbReference>
<dbReference type="KEGG" id="bsol:FSW04_14480"/>
<dbReference type="AlphaFoldDB" id="A0A5B8U6U8"/>
<evidence type="ECO:0000313" key="1">
    <source>
        <dbReference type="EMBL" id="QEC48661.1"/>
    </source>
</evidence>
<sequence>MAEAIRAAGPGADARFAAPMGLVAAGQVAGEIVAGDPERIARVAWAAVHGLAAMADNGLLRDAPLDAIVDEAVQRLRPR</sequence>
<gene>
    <name evidence="1" type="ORF">FSW04_14480</name>
</gene>
<keyword evidence="2" id="KW-1185">Reference proteome</keyword>